<dbReference type="GeneID" id="97234526"/>
<evidence type="ECO:0000256" key="4">
    <source>
        <dbReference type="ARBA" id="ARBA00022989"/>
    </source>
</evidence>
<dbReference type="Gene3D" id="1.20.1250.20">
    <property type="entry name" value="MFS general substrate transporter like domains"/>
    <property type="match status" value="1"/>
</dbReference>
<dbReference type="Pfam" id="PF07690">
    <property type="entry name" value="MFS_1"/>
    <property type="match status" value="1"/>
</dbReference>
<evidence type="ECO:0000256" key="5">
    <source>
        <dbReference type="ARBA" id="ARBA00023136"/>
    </source>
</evidence>
<dbReference type="SUPFAM" id="SSF103473">
    <property type="entry name" value="MFS general substrate transporter"/>
    <property type="match status" value="1"/>
</dbReference>
<evidence type="ECO:0000313" key="6">
    <source>
        <dbReference type="EMBL" id="ALC22734.1"/>
    </source>
</evidence>
<dbReference type="PANTHER" id="PTHR23513:SF6">
    <property type="entry name" value="MAJOR FACILITATOR SUPERFAMILY ASSOCIATED DOMAIN-CONTAINING PROTEIN"/>
    <property type="match status" value="1"/>
</dbReference>
<organism evidence="6">
    <name type="scientific">Streptomyces pristinaespiralis</name>
    <dbReference type="NCBI Taxonomy" id="38300"/>
    <lineage>
        <taxon>Bacteria</taxon>
        <taxon>Bacillati</taxon>
        <taxon>Actinomycetota</taxon>
        <taxon>Actinomycetes</taxon>
        <taxon>Kitasatosporales</taxon>
        <taxon>Streptomycetaceae</taxon>
        <taxon>Streptomyces</taxon>
    </lineage>
</organism>
<dbReference type="RefSeq" id="WP_005316615.1">
    <property type="nucleotide sequence ID" value="NZ_CP011340.1"/>
</dbReference>
<keyword evidence="3" id="KW-0812">Transmembrane</keyword>
<dbReference type="Proteomes" id="UP000060513">
    <property type="component" value="Chromosome"/>
</dbReference>
<dbReference type="PATRIC" id="fig|38300.4.peg.4644"/>
<accession>A0A0M4DCJ2</accession>
<comment type="subcellular location">
    <subcellularLocation>
        <location evidence="1">Cell membrane</location>
        <topology evidence="1">Multi-pass membrane protein</topology>
    </subcellularLocation>
</comment>
<dbReference type="KEGG" id="spri:SPRI_4428"/>
<dbReference type="CDD" id="cd06173">
    <property type="entry name" value="MFS_MefA_like"/>
    <property type="match status" value="1"/>
</dbReference>
<dbReference type="GO" id="GO:0005886">
    <property type="term" value="C:plasma membrane"/>
    <property type="evidence" value="ECO:0007669"/>
    <property type="project" value="UniProtKB-SubCell"/>
</dbReference>
<keyword evidence="4" id="KW-1133">Transmembrane helix</keyword>
<dbReference type="InterPro" id="IPR011701">
    <property type="entry name" value="MFS"/>
</dbReference>
<dbReference type="EMBL" id="CP011340">
    <property type="protein sequence ID" value="ALC22734.1"/>
    <property type="molecule type" value="Genomic_DNA"/>
</dbReference>
<dbReference type="STRING" id="38300.SPRI_4428"/>
<evidence type="ECO:0000256" key="3">
    <source>
        <dbReference type="ARBA" id="ARBA00022692"/>
    </source>
</evidence>
<keyword evidence="5" id="KW-0472">Membrane</keyword>
<dbReference type="InterPro" id="IPR036259">
    <property type="entry name" value="MFS_trans_sf"/>
</dbReference>
<dbReference type="OMA" id="ARNCASW"/>
<evidence type="ECO:0000313" key="7">
    <source>
        <dbReference type="Proteomes" id="UP000060513"/>
    </source>
</evidence>
<evidence type="ECO:0000256" key="2">
    <source>
        <dbReference type="ARBA" id="ARBA00022475"/>
    </source>
</evidence>
<name>A0A0M4DCJ2_STRPR</name>
<keyword evidence="2" id="KW-1003">Cell membrane</keyword>
<dbReference type="PANTHER" id="PTHR23513">
    <property type="entry name" value="INTEGRAL MEMBRANE EFFLUX PROTEIN-RELATED"/>
    <property type="match status" value="1"/>
</dbReference>
<protein>
    <submittedName>
        <fullName evidence="6">Putative MFS transporter</fullName>
    </submittedName>
</protein>
<dbReference type="AlphaFoldDB" id="A0A0M4DCJ2"/>
<dbReference type="OrthoDB" id="3811961at2"/>
<proteinExistence type="predicted"/>
<evidence type="ECO:0000256" key="1">
    <source>
        <dbReference type="ARBA" id="ARBA00004651"/>
    </source>
</evidence>
<dbReference type="GO" id="GO:0022857">
    <property type="term" value="F:transmembrane transporter activity"/>
    <property type="evidence" value="ECO:0007669"/>
    <property type="project" value="InterPro"/>
</dbReference>
<reference evidence="6 7" key="1">
    <citation type="submission" date="2015-08" db="EMBL/GenBank/DDBJ databases">
        <title>Genome sequence of the pristinamycin over-producing bacterium Streptomyces pristinaespiralis HCCB10218.</title>
        <authorList>
            <person name="Tian J."/>
            <person name="Yang J."/>
            <person name="Li L."/>
            <person name="Ruan L."/>
            <person name="Wei W."/>
            <person name="Zheng G."/>
            <person name="Wei Z."/>
            <person name="Yang S."/>
            <person name="Ge M."/>
            <person name="Jiang W."/>
            <person name="Lu Y."/>
        </authorList>
    </citation>
    <scope>NUCLEOTIDE SEQUENCE [LARGE SCALE GENOMIC DNA]</scope>
    <source>
        <strain evidence="6 7">HCCB 10218</strain>
    </source>
</reference>
<sequence>MGRQRLGRSFGLLWSAYATGTVGTWLAFGAFPLIAIQVLGAGPAAVSALAATGPAAGAMLALPLGQWIEQRRRKPVLIATYAVRFAALLSIPVAYAAGLLTYPQLLAVSVVGAAANIAGTAASGAYLRSLVTPGQLLVAGARFESTTWTATAVGPTLGGAAVTLLGPVATVIANAAGFLLSALAIGAIRDHGTGTAPRATTRPRSTAVLDGWRFILADRDLRPLFWNTVTVNALIMATEPLLAVLLLGDLDWSAWQYGLAFGLPCLGGFLGARLAPRLAARHGHRRVLLVSGVLRAMWPIGLVLVTPGTAGMFVVLAVELVLITCMGVFNPLFATERLERVPAEQVTRVLVAWRATNAWAIAVLTALWGVLAAAIGARAAIGAAGVLLLATPLLLPRRTDLPKPAGESATGTEEAGDLPGIPGKHGI</sequence>
<gene>
    <name evidence="6" type="ORF">SPRI_4428</name>
</gene>